<evidence type="ECO:0000313" key="2">
    <source>
        <dbReference type="EMBL" id="MBS4191970.1"/>
    </source>
</evidence>
<name>A0ABS5NVV4_9BACI</name>
<protein>
    <submittedName>
        <fullName evidence="2">Uncharacterized protein</fullName>
    </submittedName>
</protein>
<evidence type="ECO:0000256" key="1">
    <source>
        <dbReference type="SAM" id="Phobius"/>
    </source>
</evidence>
<proteinExistence type="predicted"/>
<sequence>MIKSVKGQFILSIIVAIGFVANSFFYIDFTRFLFSQKMFYFVMIFSVFNAGLLTQKYFQTKKK</sequence>
<evidence type="ECO:0000313" key="3">
    <source>
        <dbReference type="Proteomes" id="UP000681027"/>
    </source>
</evidence>
<organism evidence="2 3">
    <name type="scientific">Cytobacillus citreus</name>
    <dbReference type="NCBI Taxonomy" id="2833586"/>
    <lineage>
        <taxon>Bacteria</taxon>
        <taxon>Bacillati</taxon>
        <taxon>Bacillota</taxon>
        <taxon>Bacilli</taxon>
        <taxon>Bacillales</taxon>
        <taxon>Bacillaceae</taxon>
        <taxon>Cytobacillus</taxon>
    </lineage>
</organism>
<dbReference type="Proteomes" id="UP000681027">
    <property type="component" value="Unassembled WGS sequence"/>
</dbReference>
<keyword evidence="3" id="KW-1185">Reference proteome</keyword>
<keyword evidence="1" id="KW-0812">Transmembrane</keyword>
<reference evidence="2 3" key="1">
    <citation type="submission" date="2021-05" db="EMBL/GenBank/DDBJ databases">
        <title>Novel Bacillus species.</title>
        <authorList>
            <person name="Liu G."/>
        </authorList>
    </citation>
    <scope>NUCLEOTIDE SEQUENCE [LARGE SCALE GENOMIC DNA]</scope>
    <source>
        <strain evidence="2 3">FJAT-49705</strain>
    </source>
</reference>
<dbReference type="EMBL" id="JAGYPM010000004">
    <property type="protein sequence ID" value="MBS4191970.1"/>
    <property type="molecule type" value="Genomic_DNA"/>
</dbReference>
<keyword evidence="1" id="KW-1133">Transmembrane helix</keyword>
<feature type="transmembrane region" description="Helical" evidence="1">
    <location>
        <begin position="39"/>
        <end position="58"/>
    </location>
</feature>
<gene>
    <name evidence="2" type="ORF">KHA94_17535</name>
</gene>
<accession>A0ABS5NVV4</accession>
<feature type="transmembrane region" description="Helical" evidence="1">
    <location>
        <begin position="9"/>
        <end position="27"/>
    </location>
</feature>
<dbReference type="RefSeq" id="WP_213103429.1">
    <property type="nucleotide sequence ID" value="NZ_JAGYPM010000004.1"/>
</dbReference>
<keyword evidence="1" id="KW-0472">Membrane</keyword>
<comment type="caution">
    <text evidence="2">The sequence shown here is derived from an EMBL/GenBank/DDBJ whole genome shotgun (WGS) entry which is preliminary data.</text>
</comment>